<name>A0A9F2RFE3_PYTBI</name>
<keyword evidence="3" id="KW-0677">Repeat</keyword>
<feature type="non-terminal residue" evidence="13">
    <location>
        <position position="167"/>
    </location>
</feature>
<keyword evidence="8 10" id="KW-0804">Transcription</keyword>
<keyword evidence="4 10" id="KW-0863">Zinc-finger</keyword>
<keyword evidence="7 10" id="KW-0238">DNA-binding</keyword>
<evidence type="ECO:0000259" key="11">
    <source>
        <dbReference type="Pfam" id="PF11928"/>
    </source>
</evidence>
<comment type="subcellular location">
    <subcellularLocation>
        <location evidence="1 10">Nucleus</location>
    </subcellularLocation>
</comment>
<dbReference type="KEGG" id="pbi:103064752"/>
<gene>
    <name evidence="13" type="primary">LOC103064752</name>
</gene>
<reference evidence="13" key="1">
    <citation type="submission" date="2025-08" db="UniProtKB">
        <authorList>
            <consortium name="RefSeq"/>
        </authorList>
    </citation>
    <scope>IDENTIFICATION</scope>
    <source>
        <tissue evidence="13">Liver</tissue>
    </source>
</reference>
<keyword evidence="9 10" id="KW-0539">Nucleus</keyword>
<keyword evidence="6 10" id="KW-0805">Transcription regulation</keyword>
<evidence type="ECO:0000256" key="1">
    <source>
        <dbReference type="ARBA" id="ARBA00004123"/>
    </source>
</evidence>
<dbReference type="GeneID" id="103064752"/>
<feature type="domain" description="Early growth response N-terminal" evidence="11">
    <location>
        <begin position="89"/>
        <end position="167"/>
    </location>
</feature>
<evidence type="ECO:0000256" key="6">
    <source>
        <dbReference type="ARBA" id="ARBA00023015"/>
    </source>
</evidence>
<dbReference type="RefSeq" id="XP_007445406.2">
    <property type="nucleotide sequence ID" value="XM_007445344.2"/>
</dbReference>
<evidence type="ECO:0000256" key="8">
    <source>
        <dbReference type="ARBA" id="ARBA00023163"/>
    </source>
</evidence>
<evidence type="ECO:0000256" key="3">
    <source>
        <dbReference type="ARBA" id="ARBA00022737"/>
    </source>
</evidence>
<evidence type="ECO:0000313" key="12">
    <source>
        <dbReference type="Proteomes" id="UP000695026"/>
    </source>
</evidence>
<sequence>MTAKAADKIPAPLSGLVHLPESLYPAEDVASALPASVISFPNGDLGGPFDQLSDGLIGADMSDKRALELQYACSGFAPPPRSQSFTYMGKFSIDPQYPGAGCYAADGILNLVSAGILQGVAASSTAAPASAMAVPSSTASAGSPNAPGCAMALAAGDLEHLYSPPPP</sequence>
<dbReference type="Proteomes" id="UP000695026">
    <property type="component" value="Unplaced"/>
</dbReference>
<accession>A0A9F2RFE3</accession>
<proteinExistence type="inferred from homology"/>
<dbReference type="GO" id="GO:0005634">
    <property type="term" value="C:nucleus"/>
    <property type="evidence" value="ECO:0007669"/>
    <property type="project" value="UniProtKB-SubCell"/>
</dbReference>
<evidence type="ECO:0000313" key="13">
    <source>
        <dbReference type="RefSeq" id="XP_007445406.2"/>
    </source>
</evidence>
<dbReference type="OMA" id="NAPGCAM"/>
<evidence type="ECO:0000256" key="9">
    <source>
        <dbReference type="ARBA" id="ARBA00023242"/>
    </source>
</evidence>
<dbReference type="InterPro" id="IPR021849">
    <property type="entry name" value="EGR_N"/>
</dbReference>
<evidence type="ECO:0000256" key="7">
    <source>
        <dbReference type="ARBA" id="ARBA00023125"/>
    </source>
</evidence>
<keyword evidence="12" id="KW-1185">Reference proteome</keyword>
<organism evidence="12 13">
    <name type="scientific">Python bivittatus</name>
    <name type="common">Burmese python</name>
    <name type="synonym">Python molurus bivittatus</name>
    <dbReference type="NCBI Taxonomy" id="176946"/>
    <lineage>
        <taxon>Eukaryota</taxon>
        <taxon>Metazoa</taxon>
        <taxon>Chordata</taxon>
        <taxon>Craniata</taxon>
        <taxon>Vertebrata</taxon>
        <taxon>Euteleostomi</taxon>
        <taxon>Lepidosauria</taxon>
        <taxon>Squamata</taxon>
        <taxon>Bifurcata</taxon>
        <taxon>Unidentata</taxon>
        <taxon>Episquamata</taxon>
        <taxon>Toxicofera</taxon>
        <taxon>Serpentes</taxon>
        <taxon>Henophidia</taxon>
        <taxon>Pythonidae</taxon>
        <taxon>Python</taxon>
    </lineage>
</organism>
<evidence type="ECO:0000256" key="5">
    <source>
        <dbReference type="ARBA" id="ARBA00022833"/>
    </source>
</evidence>
<keyword evidence="2 10" id="KW-0479">Metal-binding</keyword>
<dbReference type="OrthoDB" id="8197458at2759"/>
<protein>
    <submittedName>
        <fullName evidence="13">E3 SUMO-protein ligase EGR2-like</fullName>
    </submittedName>
</protein>
<evidence type="ECO:0000256" key="4">
    <source>
        <dbReference type="ARBA" id="ARBA00022771"/>
    </source>
</evidence>
<dbReference type="GO" id="GO:0008270">
    <property type="term" value="F:zinc ion binding"/>
    <property type="evidence" value="ECO:0007669"/>
    <property type="project" value="UniProtKB-KW"/>
</dbReference>
<keyword evidence="5 10" id="KW-0862">Zinc</keyword>
<dbReference type="AlphaFoldDB" id="A0A9F2RFE3"/>
<evidence type="ECO:0000256" key="2">
    <source>
        <dbReference type="ARBA" id="ARBA00022723"/>
    </source>
</evidence>
<dbReference type="GO" id="GO:0003677">
    <property type="term" value="F:DNA binding"/>
    <property type="evidence" value="ECO:0007669"/>
    <property type="project" value="UniProtKB-KW"/>
</dbReference>
<dbReference type="Pfam" id="PF11928">
    <property type="entry name" value="DUF3446"/>
    <property type="match status" value="1"/>
</dbReference>
<comment type="similarity">
    <text evidence="10">Belongs to the EGR C2H2-type zinc-finger protein family.</text>
</comment>
<evidence type="ECO:0000256" key="10">
    <source>
        <dbReference type="RuleBase" id="RU363046"/>
    </source>
</evidence>